<dbReference type="PROSITE" id="PS00374">
    <property type="entry name" value="MGMT"/>
    <property type="match status" value="1"/>
</dbReference>
<dbReference type="RefSeq" id="WP_126753263.1">
    <property type="nucleotide sequence ID" value="NZ_PIPY01000001.1"/>
</dbReference>
<keyword evidence="5 9" id="KW-0808">Transferase</keyword>
<dbReference type="Pfam" id="PF01035">
    <property type="entry name" value="DNA_binding_1"/>
    <property type="match status" value="1"/>
</dbReference>
<keyword evidence="7 9" id="KW-0234">DNA repair</keyword>
<dbReference type="GO" id="GO:0003908">
    <property type="term" value="F:methylated-DNA-[protein]-cysteine S-methyltransferase activity"/>
    <property type="evidence" value="ECO:0007669"/>
    <property type="project" value="UniProtKB-UniRule"/>
</dbReference>
<dbReference type="Proteomes" id="UP000288259">
    <property type="component" value="Unassembled WGS sequence"/>
</dbReference>
<dbReference type="EMBL" id="PIPY01000001">
    <property type="protein sequence ID" value="RUO63553.1"/>
    <property type="molecule type" value="Genomic_DNA"/>
</dbReference>
<evidence type="ECO:0000256" key="9">
    <source>
        <dbReference type="HAMAP-Rule" id="MF_00772"/>
    </source>
</evidence>
<dbReference type="PANTHER" id="PTHR10815:SF5">
    <property type="entry name" value="METHYLATED-DNA--PROTEIN-CYSTEINE METHYLTRANSFERASE"/>
    <property type="match status" value="1"/>
</dbReference>
<dbReference type="InterPro" id="IPR036217">
    <property type="entry name" value="MethylDNA_cys_MeTrfase_DNAb"/>
</dbReference>
<dbReference type="GO" id="GO:0006307">
    <property type="term" value="P:DNA alkylation repair"/>
    <property type="evidence" value="ECO:0007669"/>
    <property type="project" value="UniProtKB-UniRule"/>
</dbReference>
<keyword evidence="13" id="KW-1185">Reference proteome</keyword>
<dbReference type="AlphaFoldDB" id="A0A432YQ94"/>
<dbReference type="InterPro" id="IPR008332">
    <property type="entry name" value="MethylG_MeTrfase_N"/>
</dbReference>
<dbReference type="Pfam" id="PF02870">
    <property type="entry name" value="Methyltransf_1N"/>
    <property type="match status" value="1"/>
</dbReference>
<dbReference type="PANTHER" id="PTHR10815">
    <property type="entry name" value="METHYLATED-DNA--PROTEIN-CYSTEINE METHYLTRANSFERASE"/>
    <property type="match status" value="1"/>
</dbReference>
<feature type="active site" description="Nucleophile; methyl group acceptor" evidence="9">
    <location>
        <position position="120"/>
    </location>
</feature>
<protein>
    <recommendedName>
        <fullName evidence="9">Methylated-DNA--protein-cysteine methyltransferase</fullName>
        <ecNumber evidence="9">2.1.1.63</ecNumber>
    </recommendedName>
    <alternativeName>
        <fullName evidence="9">6-O-methylguanine-DNA methyltransferase</fullName>
        <shortName evidence="9">MGMT</shortName>
    </alternativeName>
    <alternativeName>
        <fullName evidence="9">O-6-methylguanine-DNA-alkyltransferase</fullName>
    </alternativeName>
</protein>
<evidence type="ECO:0000256" key="4">
    <source>
        <dbReference type="ARBA" id="ARBA00022603"/>
    </source>
</evidence>
<evidence type="ECO:0000313" key="12">
    <source>
        <dbReference type="EMBL" id="RUO63553.1"/>
    </source>
</evidence>
<dbReference type="InterPro" id="IPR001497">
    <property type="entry name" value="MethylDNA_cys_MeTrfase_AS"/>
</dbReference>
<sequence>MNQATIESPLGPLLIVSDGDAISRIEFCSAPLTKKASDIVLKRASAQLASYFAGTLEQFDLPLRPQGTAFQQQVWQTLASIPFGSTTSYADIARSIANPKGVRAVGMANSKNPLAIVIPCHRVIGANGQLTGYAGGIDKKEWLLRHEKSWPIAHG</sequence>
<dbReference type="SUPFAM" id="SSF53155">
    <property type="entry name" value="Methylated DNA-protein cysteine methyltransferase domain"/>
    <property type="match status" value="1"/>
</dbReference>
<evidence type="ECO:0000256" key="1">
    <source>
        <dbReference type="ARBA" id="ARBA00001286"/>
    </source>
</evidence>
<evidence type="ECO:0000259" key="11">
    <source>
        <dbReference type="Pfam" id="PF02870"/>
    </source>
</evidence>
<dbReference type="OrthoDB" id="9811249at2"/>
<name>A0A432YQ94_9GAMM</name>
<keyword evidence="6 9" id="KW-0227">DNA damage</keyword>
<comment type="caution">
    <text evidence="12">The sequence shown here is derived from an EMBL/GenBank/DDBJ whole genome shotgun (WGS) entry which is preliminary data.</text>
</comment>
<dbReference type="Gene3D" id="1.10.10.10">
    <property type="entry name" value="Winged helix-like DNA-binding domain superfamily/Winged helix DNA-binding domain"/>
    <property type="match status" value="1"/>
</dbReference>
<keyword evidence="3 9" id="KW-0963">Cytoplasm</keyword>
<evidence type="ECO:0000256" key="3">
    <source>
        <dbReference type="ARBA" id="ARBA00022490"/>
    </source>
</evidence>
<dbReference type="InterPro" id="IPR023546">
    <property type="entry name" value="MGMT"/>
</dbReference>
<gene>
    <name evidence="12" type="ORF">CWI71_00375</name>
</gene>
<dbReference type="InterPro" id="IPR036388">
    <property type="entry name" value="WH-like_DNA-bd_sf"/>
</dbReference>
<comment type="function">
    <text evidence="9">Involved in the cellular defense against the biological effects of O6-methylguanine (O6-MeG) and O4-methylthymine (O4-MeT) in DNA. Repairs the methylated nucleobase in DNA by stoichiometrically transferring the methyl group to a cysteine residue in the enzyme. This is a suicide reaction: the enzyme is irreversibly inactivated.</text>
</comment>
<evidence type="ECO:0000256" key="2">
    <source>
        <dbReference type="ARBA" id="ARBA00008711"/>
    </source>
</evidence>
<evidence type="ECO:0000256" key="6">
    <source>
        <dbReference type="ARBA" id="ARBA00022763"/>
    </source>
</evidence>
<dbReference type="InterPro" id="IPR014048">
    <property type="entry name" value="MethylDNA_cys_MeTrfase_DNA-bd"/>
</dbReference>
<dbReference type="InterPro" id="IPR036631">
    <property type="entry name" value="MGMT_N_sf"/>
</dbReference>
<dbReference type="SUPFAM" id="SSF46767">
    <property type="entry name" value="Methylated DNA-protein cysteine methyltransferase, C-terminal domain"/>
    <property type="match status" value="1"/>
</dbReference>
<dbReference type="GO" id="GO:0005737">
    <property type="term" value="C:cytoplasm"/>
    <property type="evidence" value="ECO:0007669"/>
    <property type="project" value="UniProtKB-SubCell"/>
</dbReference>
<accession>A0A432YQ94</accession>
<evidence type="ECO:0000313" key="13">
    <source>
        <dbReference type="Proteomes" id="UP000288259"/>
    </source>
</evidence>
<organism evidence="12 13">
    <name type="scientific">Pseudidiomarina insulisalsae</name>
    <dbReference type="NCBI Taxonomy" id="575789"/>
    <lineage>
        <taxon>Bacteria</taxon>
        <taxon>Pseudomonadati</taxon>
        <taxon>Pseudomonadota</taxon>
        <taxon>Gammaproteobacteria</taxon>
        <taxon>Alteromonadales</taxon>
        <taxon>Idiomarinaceae</taxon>
        <taxon>Pseudidiomarina</taxon>
    </lineage>
</organism>
<dbReference type="FunFam" id="1.10.10.10:FF:000214">
    <property type="entry name" value="Methylated-DNA--protein-cysteine methyltransferase"/>
    <property type="match status" value="1"/>
</dbReference>
<dbReference type="HAMAP" id="MF_00772">
    <property type="entry name" value="OGT"/>
    <property type="match status" value="1"/>
</dbReference>
<feature type="domain" description="Methylguanine DNA methyltransferase ribonuclease-like" evidence="11">
    <location>
        <begin position="4"/>
        <end position="65"/>
    </location>
</feature>
<dbReference type="Gene3D" id="3.30.160.70">
    <property type="entry name" value="Methylated DNA-protein cysteine methyltransferase domain"/>
    <property type="match status" value="1"/>
</dbReference>
<feature type="domain" description="Methylated-DNA-[protein]-cysteine S-methyltransferase DNA binding" evidence="10">
    <location>
        <begin position="69"/>
        <end position="148"/>
    </location>
</feature>
<dbReference type="CDD" id="cd06445">
    <property type="entry name" value="ATase"/>
    <property type="match status" value="1"/>
</dbReference>
<evidence type="ECO:0000256" key="5">
    <source>
        <dbReference type="ARBA" id="ARBA00022679"/>
    </source>
</evidence>
<comment type="similarity">
    <text evidence="2 9">Belongs to the MGMT family.</text>
</comment>
<evidence type="ECO:0000256" key="7">
    <source>
        <dbReference type="ARBA" id="ARBA00023204"/>
    </source>
</evidence>
<comment type="catalytic activity">
    <reaction evidence="1 9">
        <text>a 4-O-methyl-thymidine in DNA + L-cysteinyl-[protein] = a thymidine in DNA + S-methyl-L-cysteinyl-[protein]</text>
        <dbReference type="Rhea" id="RHEA:53428"/>
        <dbReference type="Rhea" id="RHEA-COMP:10131"/>
        <dbReference type="Rhea" id="RHEA-COMP:10132"/>
        <dbReference type="Rhea" id="RHEA-COMP:13555"/>
        <dbReference type="Rhea" id="RHEA-COMP:13556"/>
        <dbReference type="ChEBI" id="CHEBI:29950"/>
        <dbReference type="ChEBI" id="CHEBI:82612"/>
        <dbReference type="ChEBI" id="CHEBI:137386"/>
        <dbReference type="ChEBI" id="CHEBI:137387"/>
        <dbReference type="EC" id="2.1.1.63"/>
    </reaction>
</comment>
<dbReference type="GO" id="GO:0032259">
    <property type="term" value="P:methylation"/>
    <property type="evidence" value="ECO:0007669"/>
    <property type="project" value="UniProtKB-KW"/>
</dbReference>
<evidence type="ECO:0000256" key="8">
    <source>
        <dbReference type="ARBA" id="ARBA00049348"/>
    </source>
</evidence>
<keyword evidence="4 9" id="KW-0489">Methyltransferase</keyword>
<dbReference type="NCBIfam" id="TIGR00589">
    <property type="entry name" value="ogt"/>
    <property type="match status" value="1"/>
</dbReference>
<comment type="miscellaneous">
    <text evidence="9">This enzyme catalyzes only one turnover and therefore is not strictly catalytic. According to one definition, an enzyme is a biocatalyst that acts repeatedly and over many reaction cycles.</text>
</comment>
<comment type="subcellular location">
    <subcellularLocation>
        <location evidence="9">Cytoplasm</location>
    </subcellularLocation>
</comment>
<reference evidence="13" key="1">
    <citation type="journal article" date="2018" name="Front. Microbiol.">
        <title>Genome-Based Analysis Reveals the Taxonomy and Diversity of the Family Idiomarinaceae.</title>
        <authorList>
            <person name="Liu Y."/>
            <person name="Lai Q."/>
            <person name="Shao Z."/>
        </authorList>
    </citation>
    <scope>NUCLEOTIDE SEQUENCE [LARGE SCALE GENOMIC DNA]</scope>
    <source>
        <strain evidence="13">CVS-6</strain>
    </source>
</reference>
<evidence type="ECO:0000259" key="10">
    <source>
        <dbReference type="Pfam" id="PF01035"/>
    </source>
</evidence>
<comment type="catalytic activity">
    <reaction evidence="8 9">
        <text>a 6-O-methyl-2'-deoxyguanosine in DNA + L-cysteinyl-[protein] = S-methyl-L-cysteinyl-[protein] + a 2'-deoxyguanosine in DNA</text>
        <dbReference type="Rhea" id="RHEA:24000"/>
        <dbReference type="Rhea" id="RHEA-COMP:10131"/>
        <dbReference type="Rhea" id="RHEA-COMP:10132"/>
        <dbReference type="Rhea" id="RHEA-COMP:11367"/>
        <dbReference type="Rhea" id="RHEA-COMP:11368"/>
        <dbReference type="ChEBI" id="CHEBI:29950"/>
        <dbReference type="ChEBI" id="CHEBI:82612"/>
        <dbReference type="ChEBI" id="CHEBI:85445"/>
        <dbReference type="ChEBI" id="CHEBI:85448"/>
        <dbReference type="EC" id="2.1.1.63"/>
    </reaction>
</comment>
<proteinExistence type="inferred from homology"/>
<dbReference type="EC" id="2.1.1.63" evidence="9"/>